<keyword evidence="11 15" id="KW-0067">ATP-binding</keyword>
<comment type="pathway">
    <text evidence="3 15">Cofactor biosynthesis; FMN biosynthesis; FMN from riboflavin (ATP route): step 1/1.</text>
</comment>
<dbReference type="NCBIfam" id="TIGR00083">
    <property type="entry name" value="ribF"/>
    <property type="match status" value="1"/>
</dbReference>
<dbReference type="GO" id="GO:0006747">
    <property type="term" value="P:FAD biosynthetic process"/>
    <property type="evidence" value="ECO:0007669"/>
    <property type="project" value="UniProtKB-UniRule"/>
</dbReference>
<evidence type="ECO:0000256" key="2">
    <source>
        <dbReference type="ARBA" id="ARBA00004726"/>
    </source>
</evidence>
<keyword evidence="12" id="KW-0511">Multifunctional enzyme</keyword>
<keyword evidence="7 15" id="KW-0548">Nucleotidyltransferase</keyword>
<evidence type="ECO:0000256" key="9">
    <source>
        <dbReference type="ARBA" id="ARBA00022777"/>
    </source>
</evidence>
<evidence type="ECO:0000256" key="1">
    <source>
        <dbReference type="ARBA" id="ARBA00002121"/>
    </source>
</evidence>
<comment type="catalytic activity">
    <reaction evidence="13 15">
        <text>riboflavin + ATP = FMN + ADP + H(+)</text>
        <dbReference type="Rhea" id="RHEA:14357"/>
        <dbReference type="ChEBI" id="CHEBI:15378"/>
        <dbReference type="ChEBI" id="CHEBI:30616"/>
        <dbReference type="ChEBI" id="CHEBI:57986"/>
        <dbReference type="ChEBI" id="CHEBI:58210"/>
        <dbReference type="ChEBI" id="CHEBI:456216"/>
        <dbReference type="EC" id="2.7.1.26"/>
    </reaction>
</comment>
<keyword evidence="10 15" id="KW-0274">FAD</keyword>
<comment type="similarity">
    <text evidence="15">Belongs to the ribF family.</text>
</comment>
<name>A0A1D3UN32_TANFO</name>
<evidence type="ECO:0000256" key="5">
    <source>
        <dbReference type="ARBA" id="ARBA00022643"/>
    </source>
</evidence>
<dbReference type="InterPro" id="IPR023465">
    <property type="entry name" value="Riboflavin_kinase_dom_sf"/>
</dbReference>
<dbReference type="GO" id="GO:0003919">
    <property type="term" value="F:FMN adenylyltransferase activity"/>
    <property type="evidence" value="ECO:0007669"/>
    <property type="project" value="UniProtKB-UniRule"/>
</dbReference>
<dbReference type="AlphaFoldDB" id="A0A1D3UN32"/>
<keyword evidence="9 15" id="KW-0418">Kinase</keyword>
<dbReference type="PIRSF" id="PIRSF004491">
    <property type="entry name" value="FAD_Synth"/>
    <property type="match status" value="1"/>
</dbReference>
<comment type="pathway">
    <text evidence="2 15">Cofactor biosynthesis; FAD biosynthesis; FAD from FMN: step 1/1.</text>
</comment>
<dbReference type="InterPro" id="IPR023468">
    <property type="entry name" value="Riboflavin_kinase"/>
</dbReference>
<evidence type="ECO:0000256" key="10">
    <source>
        <dbReference type="ARBA" id="ARBA00022827"/>
    </source>
</evidence>
<dbReference type="NCBIfam" id="NF004162">
    <property type="entry name" value="PRK05627.1-5"/>
    <property type="match status" value="1"/>
</dbReference>
<proteinExistence type="inferred from homology"/>
<gene>
    <name evidence="17" type="primary">ribF</name>
    <name evidence="17" type="ORF">TFUB20_01395</name>
</gene>
<dbReference type="InterPro" id="IPR014729">
    <property type="entry name" value="Rossmann-like_a/b/a_fold"/>
</dbReference>
<evidence type="ECO:0000256" key="14">
    <source>
        <dbReference type="ARBA" id="ARBA00049494"/>
    </source>
</evidence>
<feature type="domain" description="Riboflavin kinase" evidence="16">
    <location>
        <begin position="196"/>
        <end position="321"/>
    </location>
</feature>
<keyword evidence="5 15" id="KW-0288">FMN</keyword>
<evidence type="ECO:0000256" key="12">
    <source>
        <dbReference type="ARBA" id="ARBA00023268"/>
    </source>
</evidence>
<dbReference type="EMBL" id="FMMM01000054">
    <property type="protein sequence ID" value="SCQ21511.1"/>
    <property type="molecule type" value="Genomic_DNA"/>
</dbReference>
<evidence type="ECO:0000313" key="17">
    <source>
        <dbReference type="EMBL" id="SCQ21511.1"/>
    </source>
</evidence>
<dbReference type="Gene3D" id="2.40.30.30">
    <property type="entry name" value="Riboflavin kinase-like"/>
    <property type="match status" value="1"/>
</dbReference>
<evidence type="ECO:0000256" key="15">
    <source>
        <dbReference type="PIRNR" id="PIRNR004491"/>
    </source>
</evidence>
<dbReference type="FunFam" id="3.40.50.620:FF:000021">
    <property type="entry name" value="Riboflavin biosynthesis protein"/>
    <property type="match status" value="1"/>
</dbReference>
<dbReference type="SMART" id="SM00904">
    <property type="entry name" value="Flavokinase"/>
    <property type="match status" value="1"/>
</dbReference>
<dbReference type="SUPFAM" id="SSF52374">
    <property type="entry name" value="Nucleotidylyl transferase"/>
    <property type="match status" value="1"/>
</dbReference>
<evidence type="ECO:0000259" key="16">
    <source>
        <dbReference type="SMART" id="SM00904"/>
    </source>
</evidence>
<dbReference type="Pfam" id="PF06574">
    <property type="entry name" value="FAD_syn"/>
    <property type="match status" value="1"/>
</dbReference>
<organism evidence="17 18">
    <name type="scientific">Tannerella forsythia</name>
    <name type="common">Bacteroides forsythus</name>
    <dbReference type="NCBI Taxonomy" id="28112"/>
    <lineage>
        <taxon>Bacteria</taxon>
        <taxon>Pseudomonadati</taxon>
        <taxon>Bacteroidota</taxon>
        <taxon>Bacteroidia</taxon>
        <taxon>Bacteroidales</taxon>
        <taxon>Tannerellaceae</taxon>
        <taxon>Tannerella</taxon>
    </lineage>
</organism>
<dbReference type="OMA" id="HRGHQAI"/>
<dbReference type="InterPro" id="IPR002606">
    <property type="entry name" value="Riboflavin_kinase_bac"/>
</dbReference>
<dbReference type="GO" id="GO:0009398">
    <property type="term" value="P:FMN biosynthetic process"/>
    <property type="evidence" value="ECO:0007669"/>
    <property type="project" value="UniProtKB-UniRule"/>
</dbReference>
<dbReference type="EC" id="2.7.7.2" evidence="15"/>
<dbReference type="EC" id="2.7.1.26" evidence="15"/>
<protein>
    <recommendedName>
        <fullName evidence="15">Riboflavin biosynthesis protein</fullName>
    </recommendedName>
    <domain>
        <recommendedName>
            <fullName evidence="15">Riboflavin kinase</fullName>
            <ecNumber evidence="15">2.7.1.26</ecNumber>
        </recommendedName>
        <alternativeName>
            <fullName evidence="15">Flavokinase</fullName>
        </alternativeName>
    </domain>
    <domain>
        <recommendedName>
            <fullName evidence="15">FMN adenylyltransferase</fullName>
            <ecNumber evidence="15">2.7.7.2</ecNumber>
        </recommendedName>
        <alternativeName>
            <fullName evidence="15">FAD pyrophosphorylase</fullName>
        </alternativeName>
        <alternativeName>
            <fullName evidence="15">FAD synthase</fullName>
        </alternativeName>
    </domain>
</protein>
<evidence type="ECO:0000256" key="8">
    <source>
        <dbReference type="ARBA" id="ARBA00022741"/>
    </source>
</evidence>
<dbReference type="PANTHER" id="PTHR22749">
    <property type="entry name" value="RIBOFLAVIN KINASE/FMN ADENYLYLTRANSFERASE"/>
    <property type="match status" value="1"/>
</dbReference>
<dbReference type="UniPathway" id="UPA00277">
    <property type="reaction ID" value="UER00407"/>
</dbReference>
<dbReference type="UniPathway" id="UPA00276">
    <property type="reaction ID" value="UER00406"/>
</dbReference>
<dbReference type="SUPFAM" id="SSF82114">
    <property type="entry name" value="Riboflavin kinase-like"/>
    <property type="match status" value="1"/>
</dbReference>
<evidence type="ECO:0000256" key="4">
    <source>
        <dbReference type="ARBA" id="ARBA00022630"/>
    </source>
</evidence>
<evidence type="ECO:0000313" key="18">
    <source>
        <dbReference type="Proteomes" id="UP000182057"/>
    </source>
</evidence>
<reference evidence="17 18" key="1">
    <citation type="submission" date="2016-09" db="EMBL/GenBank/DDBJ databases">
        <authorList>
            <person name="Capua I."/>
            <person name="De Benedictis P."/>
            <person name="Joannis T."/>
            <person name="Lombin L.H."/>
            <person name="Cattoli G."/>
        </authorList>
    </citation>
    <scope>NUCLEOTIDE SEQUENCE [LARGE SCALE GENOMIC DNA]</scope>
    <source>
        <strain evidence="17 18">UB20</strain>
    </source>
</reference>
<evidence type="ECO:0000256" key="11">
    <source>
        <dbReference type="ARBA" id="ARBA00022840"/>
    </source>
</evidence>
<dbReference type="Proteomes" id="UP000182057">
    <property type="component" value="Unassembled WGS sequence"/>
</dbReference>
<keyword evidence="6 15" id="KW-0808">Transferase</keyword>
<comment type="catalytic activity">
    <reaction evidence="14 15">
        <text>FMN + ATP + H(+) = FAD + diphosphate</text>
        <dbReference type="Rhea" id="RHEA:17237"/>
        <dbReference type="ChEBI" id="CHEBI:15378"/>
        <dbReference type="ChEBI" id="CHEBI:30616"/>
        <dbReference type="ChEBI" id="CHEBI:33019"/>
        <dbReference type="ChEBI" id="CHEBI:57692"/>
        <dbReference type="ChEBI" id="CHEBI:58210"/>
        <dbReference type="EC" id="2.7.7.2"/>
    </reaction>
</comment>
<evidence type="ECO:0000256" key="6">
    <source>
        <dbReference type="ARBA" id="ARBA00022679"/>
    </source>
</evidence>
<dbReference type="GO" id="GO:0005524">
    <property type="term" value="F:ATP binding"/>
    <property type="evidence" value="ECO:0007669"/>
    <property type="project" value="UniProtKB-UniRule"/>
</dbReference>
<keyword evidence="4 15" id="KW-0285">Flavoprotein</keyword>
<dbReference type="PANTHER" id="PTHR22749:SF6">
    <property type="entry name" value="RIBOFLAVIN KINASE"/>
    <property type="match status" value="1"/>
</dbReference>
<dbReference type="GO" id="GO:0009231">
    <property type="term" value="P:riboflavin biosynthetic process"/>
    <property type="evidence" value="ECO:0007669"/>
    <property type="project" value="InterPro"/>
</dbReference>
<dbReference type="CDD" id="cd02064">
    <property type="entry name" value="FAD_synthetase_N"/>
    <property type="match status" value="1"/>
</dbReference>
<sequence length="324" mass="37272">MYTILGFFIYVCAMIIIRNAEERRGNAWAATVGFFDGVHQGHRFLIHELRRLADEHGQTAAVFTFPVHPRIVLQADYQPKLLNSFDEKLKRLATTEADCCAVLDFTRELATLSAREFIEQVLWQQWGVRTLLVGYDHRFGHNREEGFEAYAAYGEACGMEVRKATPYLPSEGKDAVSSSRIRQFLAECRVEEAAQMLTYPYLLKGHIVGGRQIGRMMGFPTANIEVDEPFKVWPGNGVYAVWVHLRGTRYKGMLSVGNRPTVDGQSLTVEVHLLHFSDTVYGEAIEVEFIHFIRRNRRFKDLEALKEQLEIDREEVDRLLHYEP</sequence>
<comment type="function">
    <text evidence="1">Catalyzes the phosphorylation of riboflavin to FMN followed by the adenylation of FMN to FAD.</text>
</comment>
<dbReference type="InterPro" id="IPR015864">
    <property type="entry name" value="FAD_synthase"/>
</dbReference>
<dbReference type="Pfam" id="PF01687">
    <property type="entry name" value="Flavokinase"/>
    <property type="match status" value="1"/>
</dbReference>
<keyword evidence="8 15" id="KW-0547">Nucleotide-binding</keyword>
<evidence type="ECO:0000256" key="3">
    <source>
        <dbReference type="ARBA" id="ARBA00005201"/>
    </source>
</evidence>
<accession>A0A1D3UN32</accession>
<dbReference type="InterPro" id="IPR015865">
    <property type="entry name" value="Riboflavin_kinase_bac/euk"/>
</dbReference>
<evidence type="ECO:0000256" key="13">
    <source>
        <dbReference type="ARBA" id="ARBA00047880"/>
    </source>
</evidence>
<dbReference type="Gene3D" id="3.40.50.620">
    <property type="entry name" value="HUPs"/>
    <property type="match status" value="1"/>
</dbReference>
<evidence type="ECO:0000256" key="7">
    <source>
        <dbReference type="ARBA" id="ARBA00022695"/>
    </source>
</evidence>
<dbReference type="GO" id="GO:0008531">
    <property type="term" value="F:riboflavin kinase activity"/>
    <property type="evidence" value="ECO:0007669"/>
    <property type="project" value="UniProtKB-UniRule"/>
</dbReference>